<dbReference type="FunFam" id="1.10.630.10:FF:000026">
    <property type="entry name" value="Cytochrome P450 82C4"/>
    <property type="match status" value="1"/>
</dbReference>
<evidence type="ECO:0000256" key="3">
    <source>
        <dbReference type="ARBA" id="ARBA00010617"/>
    </source>
</evidence>
<dbReference type="PANTHER" id="PTHR47947:SF26">
    <property type="entry name" value="CYTOCHROME P450"/>
    <property type="match status" value="1"/>
</dbReference>
<protein>
    <submittedName>
        <fullName evidence="15">Cytochrome P450 82C60</fullName>
    </submittedName>
</protein>
<keyword evidence="5 14" id="KW-0812">Transmembrane</keyword>
<dbReference type="InterPro" id="IPR002401">
    <property type="entry name" value="Cyt_P450_E_grp-I"/>
</dbReference>
<evidence type="ECO:0000256" key="2">
    <source>
        <dbReference type="ARBA" id="ARBA00004370"/>
    </source>
</evidence>
<evidence type="ECO:0000256" key="5">
    <source>
        <dbReference type="ARBA" id="ARBA00022692"/>
    </source>
</evidence>
<dbReference type="PRINTS" id="PR00385">
    <property type="entry name" value="P450"/>
</dbReference>
<evidence type="ECO:0000256" key="7">
    <source>
        <dbReference type="ARBA" id="ARBA00022989"/>
    </source>
</evidence>
<dbReference type="GO" id="GO:0004497">
    <property type="term" value="F:monooxygenase activity"/>
    <property type="evidence" value="ECO:0007669"/>
    <property type="project" value="UniProtKB-KW"/>
</dbReference>
<dbReference type="CDD" id="cd20654">
    <property type="entry name" value="CYP82"/>
    <property type="match status" value="1"/>
</dbReference>
<dbReference type="InterPro" id="IPR036396">
    <property type="entry name" value="Cyt_P450_sf"/>
</dbReference>
<dbReference type="PANTHER" id="PTHR47947">
    <property type="entry name" value="CYTOCHROME P450 82C3-RELATED"/>
    <property type="match status" value="1"/>
</dbReference>
<sequence>MNSLLPIPVTSIAAIFASLLFLYSCLRILKGKLNNKLPPRAGGAWPVIGHLHLLGGPQPTHKTLGDMADKYGPIFTIKMGVHRALVVSNSEIAKQCLTTHDRVFASRPKSLATEHLGYNQAMFGFSPYGPFWRHMRKITTLQLLSSHRLETLNHVRESEVRNSTKKLYQSWTQNKNSSNQVLADMKTWFGDITANLMFRVIVGKRYVSEEGPEDARWKQVVKDWLELFGRYVVADAVPFLRWFDLGGVEKAMKRMAKVMDVYVEEWLEEHKKKRLNSGDRIVEEDFMGVMLSILDGDQQEKLGGHNTDTVNKAVSLGLFLAGSDTTTITMIWALSLLLNNRHVLKKVQEEVDAHIGRERLVKESDLKSLIYLEAIIKETFRLYPAAPLSVPHESMEDCTVSGYHVPKGTRLLFNVWKIQHDPSIWEDPFEFRPERFLTTHKHVDAKGLNFELIPFGGGRRMCPGVLFSLQVLQLTLANLLHGFDFSTPNDEPIDMTESFGFTNPKATPLDLLLSPRLPPHLYG</sequence>
<dbReference type="InterPro" id="IPR017972">
    <property type="entry name" value="Cyt_P450_CS"/>
</dbReference>
<comment type="similarity">
    <text evidence="3 13">Belongs to the cytochrome P450 family.</text>
</comment>
<organism evidence="15">
    <name type="scientific">Tripterygium wilfordii</name>
    <name type="common">Thunder God vine</name>
    <dbReference type="NCBI Taxonomy" id="458696"/>
    <lineage>
        <taxon>Eukaryota</taxon>
        <taxon>Viridiplantae</taxon>
        <taxon>Streptophyta</taxon>
        <taxon>Embryophyta</taxon>
        <taxon>Tracheophyta</taxon>
        <taxon>Spermatophyta</taxon>
        <taxon>Magnoliopsida</taxon>
        <taxon>eudicotyledons</taxon>
        <taxon>Gunneridae</taxon>
        <taxon>Pentapetalae</taxon>
        <taxon>rosids</taxon>
        <taxon>fabids</taxon>
        <taxon>Celastrales</taxon>
        <taxon>Celastraceae</taxon>
        <taxon>Tripterygium</taxon>
    </lineage>
</organism>
<evidence type="ECO:0000313" key="15">
    <source>
        <dbReference type="EMBL" id="QUN00515.1"/>
    </source>
</evidence>
<keyword evidence="4 12" id="KW-0349">Heme</keyword>
<keyword evidence="6 12" id="KW-0479">Metal-binding</keyword>
<dbReference type="GO" id="GO:0005506">
    <property type="term" value="F:iron ion binding"/>
    <property type="evidence" value="ECO:0007669"/>
    <property type="project" value="InterPro"/>
</dbReference>
<evidence type="ECO:0000256" key="1">
    <source>
        <dbReference type="ARBA" id="ARBA00001971"/>
    </source>
</evidence>
<proteinExistence type="evidence at transcript level"/>
<dbReference type="InterPro" id="IPR050651">
    <property type="entry name" value="Plant_Cytochrome_P450_Monoox"/>
</dbReference>
<evidence type="ECO:0000256" key="12">
    <source>
        <dbReference type="PIRSR" id="PIRSR602401-1"/>
    </source>
</evidence>
<accession>A0A8T8L8G7</accession>
<dbReference type="AlphaFoldDB" id="A0A8T8L8G7"/>
<evidence type="ECO:0000256" key="9">
    <source>
        <dbReference type="ARBA" id="ARBA00023004"/>
    </source>
</evidence>
<evidence type="ECO:0000256" key="6">
    <source>
        <dbReference type="ARBA" id="ARBA00022723"/>
    </source>
</evidence>
<keyword evidence="7 14" id="KW-1133">Transmembrane helix</keyword>
<evidence type="ECO:0000256" key="4">
    <source>
        <dbReference type="ARBA" id="ARBA00022617"/>
    </source>
</evidence>
<evidence type="ECO:0000256" key="11">
    <source>
        <dbReference type="ARBA" id="ARBA00023136"/>
    </source>
</evidence>
<dbReference type="SUPFAM" id="SSF48264">
    <property type="entry name" value="Cytochrome P450"/>
    <property type="match status" value="1"/>
</dbReference>
<dbReference type="EMBL" id="MN738190">
    <property type="protein sequence ID" value="QUN00515.1"/>
    <property type="molecule type" value="mRNA"/>
</dbReference>
<dbReference type="PRINTS" id="PR00463">
    <property type="entry name" value="EP450I"/>
</dbReference>
<dbReference type="GO" id="GO:0016705">
    <property type="term" value="F:oxidoreductase activity, acting on paired donors, with incorporation or reduction of molecular oxygen"/>
    <property type="evidence" value="ECO:0007669"/>
    <property type="project" value="InterPro"/>
</dbReference>
<evidence type="ECO:0000256" key="10">
    <source>
        <dbReference type="ARBA" id="ARBA00023033"/>
    </source>
</evidence>
<comment type="cofactor">
    <cofactor evidence="1 12">
        <name>heme</name>
        <dbReference type="ChEBI" id="CHEBI:30413"/>
    </cofactor>
</comment>
<keyword evidence="8 13" id="KW-0560">Oxidoreductase</keyword>
<evidence type="ECO:0000256" key="8">
    <source>
        <dbReference type="ARBA" id="ARBA00023002"/>
    </source>
</evidence>
<feature type="transmembrane region" description="Helical" evidence="14">
    <location>
        <begin position="6"/>
        <end position="26"/>
    </location>
</feature>
<dbReference type="GO" id="GO:0020037">
    <property type="term" value="F:heme binding"/>
    <property type="evidence" value="ECO:0007669"/>
    <property type="project" value="InterPro"/>
</dbReference>
<dbReference type="GO" id="GO:0016020">
    <property type="term" value="C:membrane"/>
    <property type="evidence" value="ECO:0007669"/>
    <property type="project" value="UniProtKB-SubCell"/>
</dbReference>
<keyword evidence="10 13" id="KW-0503">Monooxygenase</keyword>
<comment type="subcellular location">
    <subcellularLocation>
        <location evidence="2">Membrane</location>
    </subcellularLocation>
</comment>
<name>A0A8T8L8G7_TRIWF</name>
<dbReference type="Pfam" id="PF00067">
    <property type="entry name" value="p450"/>
    <property type="match status" value="1"/>
</dbReference>
<evidence type="ECO:0000256" key="14">
    <source>
        <dbReference type="SAM" id="Phobius"/>
    </source>
</evidence>
<evidence type="ECO:0000256" key="13">
    <source>
        <dbReference type="RuleBase" id="RU000461"/>
    </source>
</evidence>
<dbReference type="PROSITE" id="PS00086">
    <property type="entry name" value="CYTOCHROME_P450"/>
    <property type="match status" value="1"/>
</dbReference>
<keyword evidence="11 14" id="KW-0472">Membrane</keyword>
<reference evidence="15" key="1">
    <citation type="submission" date="2019-11" db="EMBL/GenBank/DDBJ databases">
        <authorList>
            <person name="Zhou J.W."/>
        </authorList>
    </citation>
    <scope>NUCLEOTIDE SEQUENCE</scope>
</reference>
<feature type="binding site" description="axial binding residue" evidence="12">
    <location>
        <position position="462"/>
    </location>
    <ligand>
        <name>heme</name>
        <dbReference type="ChEBI" id="CHEBI:30413"/>
    </ligand>
    <ligandPart>
        <name>Fe</name>
        <dbReference type="ChEBI" id="CHEBI:18248"/>
    </ligandPart>
</feature>
<dbReference type="Gene3D" id="1.10.630.10">
    <property type="entry name" value="Cytochrome P450"/>
    <property type="match status" value="1"/>
</dbReference>
<dbReference type="InterPro" id="IPR001128">
    <property type="entry name" value="Cyt_P450"/>
</dbReference>
<keyword evidence="9 12" id="KW-0408">Iron</keyword>